<feature type="non-terminal residue" evidence="1">
    <location>
        <position position="1"/>
    </location>
</feature>
<dbReference type="InterPro" id="IPR001753">
    <property type="entry name" value="Enoyl-CoA_hydra/iso"/>
</dbReference>
<gene>
    <name evidence="1" type="ORF">GORHZ_129_00200</name>
</gene>
<dbReference type="STRING" id="1108045.GORHZ_129_00200"/>
<dbReference type="AlphaFoldDB" id="K6WGV1"/>
<dbReference type="PANTHER" id="PTHR43459:SF1">
    <property type="entry name" value="EG:BACN32G11.4 PROTEIN"/>
    <property type="match status" value="1"/>
</dbReference>
<protein>
    <submittedName>
        <fullName evidence="1">Putative enoyl-CoA hydratase</fullName>
    </submittedName>
</protein>
<dbReference type="PANTHER" id="PTHR43459">
    <property type="entry name" value="ENOYL-COA HYDRATASE"/>
    <property type="match status" value="1"/>
</dbReference>
<dbReference type="CDD" id="cd06558">
    <property type="entry name" value="crotonase-like"/>
    <property type="match status" value="1"/>
</dbReference>
<organism evidence="1 2">
    <name type="scientific">Gordonia rhizosphera NBRC 16068</name>
    <dbReference type="NCBI Taxonomy" id="1108045"/>
    <lineage>
        <taxon>Bacteria</taxon>
        <taxon>Bacillati</taxon>
        <taxon>Actinomycetota</taxon>
        <taxon>Actinomycetes</taxon>
        <taxon>Mycobacteriales</taxon>
        <taxon>Gordoniaceae</taxon>
        <taxon>Gordonia</taxon>
    </lineage>
</organism>
<evidence type="ECO:0000313" key="2">
    <source>
        <dbReference type="Proteomes" id="UP000008363"/>
    </source>
</evidence>
<accession>K6WGV1</accession>
<evidence type="ECO:0000313" key="1">
    <source>
        <dbReference type="EMBL" id="GAB91377.1"/>
    </source>
</evidence>
<dbReference type="Gene3D" id="3.90.226.10">
    <property type="entry name" value="2-enoyl-CoA Hydratase, Chain A, domain 1"/>
    <property type="match status" value="1"/>
</dbReference>
<comment type="caution">
    <text evidence="1">The sequence shown here is derived from an EMBL/GenBank/DDBJ whole genome shotgun (WGS) entry which is preliminary data.</text>
</comment>
<keyword evidence="2" id="KW-1185">Reference proteome</keyword>
<dbReference type="GO" id="GO:0003824">
    <property type="term" value="F:catalytic activity"/>
    <property type="evidence" value="ECO:0007669"/>
    <property type="project" value="UniProtKB-ARBA"/>
</dbReference>
<proteinExistence type="predicted"/>
<sequence length="259" mass="27754">VRLGGTRRTAMTVRLERRDGVVLITLDRPEKRNAMTDAMWAQFEEHLNSLDPGGRDRVLVVTGAGGAFCGGSDVGGLLDDPESLPQRIEVSNRCVLAMHELPIPTIALVDGIAAGSGVNLALACDLVYVSEKARFAQLFIHRGLSLDSGASWLLPRLVGERRARELCLLGEQIPAPDALAMGMINRVVAPEDLHDVGFEIADRLAGYSAEALAGTKQLLNDTWTRDLAGALSAETTNQLAVITSDLARERIGTFGRSAS</sequence>
<dbReference type="Proteomes" id="UP000008363">
    <property type="component" value="Unassembled WGS sequence"/>
</dbReference>
<name>K6WGV1_9ACTN</name>
<dbReference type="SUPFAM" id="SSF52096">
    <property type="entry name" value="ClpP/crotonase"/>
    <property type="match status" value="1"/>
</dbReference>
<dbReference type="InterPro" id="IPR029045">
    <property type="entry name" value="ClpP/crotonase-like_dom_sf"/>
</dbReference>
<dbReference type="Pfam" id="PF00378">
    <property type="entry name" value="ECH_1"/>
    <property type="match status" value="1"/>
</dbReference>
<dbReference type="EMBL" id="BAHC01000129">
    <property type="protein sequence ID" value="GAB91377.1"/>
    <property type="molecule type" value="Genomic_DNA"/>
</dbReference>
<reference evidence="1 2" key="1">
    <citation type="submission" date="2012-08" db="EMBL/GenBank/DDBJ databases">
        <title>Whole genome shotgun sequence of Gordonia rhizosphera NBRC 16068.</title>
        <authorList>
            <person name="Takarada H."/>
            <person name="Isaki S."/>
            <person name="Hosoyama A."/>
            <person name="Tsuchikane K."/>
            <person name="Katsumata H."/>
            <person name="Baba S."/>
            <person name="Ohji S."/>
            <person name="Yamazaki S."/>
            <person name="Fujita N."/>
        </authorList>
    </citation>
    <scope>NUCLEOTIDE SEQUENCE [LARGE SCALE GENOMIC DNA]</scope>
    <source>
        <strain evidence="1 2">NBRC 16068</strain>
    </source>
</reference>
<dbReference type="eggNOG" id="COG1024">
    <property type="taxonomic scope" value="Bacteria"/>
</dbReference>